<sequence>MTDPHTTATFIFAKLQRDAKFRKKYPWLHNTVVCVEWDYMAEVVNDRMAQHFPDGGSIACYYPREHRMAFVQAVPKDTLRARPNQAADDTLDLKAPQTTVGMVIDWMASQDGSSAVEVGDISTKELEEQFSRL</sequence>
<dbReference type="RefSeq" id="WP_163807332.1">
    <property type="nucleotide sequence ID" value="NZ_AP022620.1"/>
</dbReference>
<dbReference type="Proteomes" id="UP000467249">
    <property type="component" value="Chromosome"/>
</dbReference>
<dbReference type="AlphaFoldDB" id="A0A6N4WGT3"/>
<gene>
    <name evidence="1" type="ORF">MANY_53720</name>
</gene>
<dbReference type="EMBL" id="AP022620">
    <property type="protein sequence ID" value="BBZ80035.1"/>
    <property type="molecule type" value="Genomic_DNA"/>
</dbReference>
<keyword evidence="2" id="KW-1185">Reference proteome</keyword>
<name>A0A6N4WGT3_9MYCO</name>
<evidence type="ECO:0000313" key="1">
    <source>
        <dbReference type="EMBL" id="BBZ80035.1"/>
    </source>
</evidence>
<evidence type="ECO:0000313" key="2">
    <source>
        <dbReference type="Proteomes" id="UP000467249"/>
    </source>
</evidence>
<reference evidence="1 2" key="1">
    <citation type="journal article" date="2019" name="Emerg. Microbes Infect.">
        <title>Comprehensive subspecies identification of 175 nontuberculous mycobacteria species based on 7547 genomic profiles.</title>
        <authorList>
            <person name="Matsumoto Y."/>
            <person name="Kinjo T."/>
            <person name="Motooka D."/>
            <person name="Nabeya D."/>
            <person name="Jung N."/>
            <person name="Uechi K."/>
            <person name="Horii T."/>
            <person name="Iida T."/>
            <person name="Fujita J."/>
            <person name="Nakamura S."/>
        </authorList>
    </citation>
    <scope>NUCLEOTIDE SEQUENCE [LARGE SCALE GENOMIC DNA]</scope>
    <source>
        <strain evidence="1 2">JCM 30275</strain>
    </source>
</reference>
<accession>A0A6N4WGT3</accession>
<proteinExistence type="predicted"/>
<dbReference type="KEGG" id="many:MANY_53720"/>
<protein>
    <submittedName>
        <fullName evidence="1">Uncharacterized protein</fullName>
    </submittedName>
</protein>
<organism evidence="1 2">
    <name type="scientific">Mycolicibacterium anyangense</name>
    <dbReference type="NCBI Taxonomy" id="1431246"/>
    <lineage>
        <taxon>Bacteria</taxon>
        <taxon>Bacillati</taxon>
        <taxon>Actinomycetota</taxon>
        <taxon>Actinomycetes</taxon>
        <taxon>Mycobacteriales</taxon>
        <taxon>Mycobacteriaceae</taxon>
        <taxon>Mycolicibacterium</taxon>
    </lineage>
</organism>